<dbReference type="InterPro" id="IPR033121">
    <property type="entry name" value="PEPTIDASE_A1"/>
</dbReference>
<evidence type="ECO:0000256" key="7">
    <source>
        <dbReference type="SAM" id="SignalP"/>
    </source>
</evidence>
<dbReference type="SUPFAM" id="SSF50630">
    <property type="entry name" value="Acid proteases"/>
    <property type="match status" value="1"/>
</dbReference>
<keyword evidence="2" id="KW-0645">Protease</keyword>
<proteinExistence type="inferred from homology"/>
<evidence type="ECO:0000313" key="10">
    <source>
        <dbReference type="Proteomes" id="UP000306102"/>
    </source>
</evidence>
<feature type="active site" evidence="6">
    <location>
        <position position="104"/>
    </location>
</feature>
<dbReference type="PROSITE" id="PS51767">
    <property type="entry name" value="PEPTIDASE_A1"/>
    <property type="match status" value="1"/>
</dbReference>
<accession>A0A4S4EP92</accession>
<keyword evidence="7" id="KW-0732">Signal</keyword>
<dbReference type="InterPro" id="IPR034161">
    <property type="entry name" value="Pepsin-like_plant"/>
</dbReference>
<gene>
    <name evidence="9" type="ORF">TEA_024559</name>
</gene>
<sequence length="453" mass="48932">MVLLYHLSHRLSLLPLILPLLLLFPDLSTPQSIPTDSLKLPLLHRNPLQSPSQALSSDSQRLSALHRRQTPRFPIVSGASSGSGQYFVDLRLGTPPQRLLLVADTGSDLVWVTCSACRNCTNHSPNSAFLARHSSSFSPHHCFDSACQLVSHPKRVPCNHSRLHSPCRFEYSYVDGSFTTGFFSAETTTLNTSSGKEVRQTGFNFGCAFRVSGPSVSGPSFNGAQGVMGLGNGPISLSSQLGRRFGNKFSYCLMDYTLSPPPTSFLIIGGDQNDVGKSIIKFTPLQINPLSPTFYYIGIQSVSVSGVKLPISPSVWAVDDSGNGGTVMDSGTTLTFLADPAYRTILAAFQRRVKLPKPAEPTRGFDLCVNVSGVSRPSLPRLSFKLAGDSVFAPPPRNYFLAIADGVKCLALRPVSSPSGSSVIGNLMQQGFLFEFDKDRSRLGFSRHGCALP</sequence>
<evidence type="ECO:0000256" key="2">
    <source>
        <dbReference type="ARBA" id="ARBA00022670"/>
    </source>
</evidence>
<keyword evidence="5" id="KW-0325">Glycoprotein</keyword>
<dbReference type="InterPro" id="IPR051708">
    <property type="entry name" value="Plant_Aspart_Prot_A1"/>
</dbReference>
<dbReference type="Gene3D" id="2.40.70.10">
    <property type="entry name" value="Acid Proteases"/>
    <property type="match status" value="2"/>
</dbReference>
<evidence type="ECO:0000256" key="5">
    <source>
        <dbReference type="ARBA" id="ARBA00023180"/>
    </source>
</evidence>
<feature type="signal peptide" evidence="7">
    <location>
        <begin position="1"/>
        <end position="30"/>
    </location>
</feature>
<keyword evidence="3" id="KW-0064">Aspartyl protease</keyword>
<dbReference type="InterPro" id="IPR021109">
    <property type="entry name" value="Peptidase_aspartic_dom_sf"/>
</dbReference>
<evidence type="ECO:0000259" key="8">
    <source>
        <dbReference type="PROSITE" id="PS51767"/>
    </source>
</evidence>
<comment type="similarity">
    <text evidence="1">Belongs to the peptidase A1 family.</text>
</comment>
<dbReference type="FunFam" id="2.40.70.10:FF:000033">
    <property type="entry name" value="Aspartyl protease family protein"/>
    <property type="match status" value="1"/>
</dbReference>
<dbReference type="InterPro" id="IPR032861">
    <property type="entry name" value="TAXi_N"/>
</dbReference>
<keyword evidence="4" id="KW-0378">Hydrolase</keyword>
<feature type="chain" id="PRO_5021017855" description="Peptidase A1 domain-containing protein" evidence="7">
    <location>
        <begin position="31"/>
        <end position="453"/>
    </location>
</feature>
<dbReference type="PANTHER" id="PTHR47967">
    <property type="entry name" value="OS07G0603500 PROTEIN-RELATED"/>
    <property type="match status" value="1"/>
</dbReference>
<evidence type="ECO:0000256" key="3">
    <source>
        <dbReference type="ARBA" id="ARBA00022750"/>
    </source>
</evidence>
<evidence type="ECO:0000256" key="4">
    <source>
        <dbReference type="ARBA" id="ARBA00022801"/>
    </source>
</evidence>
<feature type="active site" evidence="6">
    <location>
        <position position="329"/>
    </location>
</feature>
<dbReference type="GO" id="GO:0004190">
    <property type="term" value="F:aspartic-type endopeptidase activity"/>
    <property type="evidence" value="ECO:0007669"/>
    <property type="project" value="UniProtKB-KW"/>
</dbReference>
<dbReference type="CDD" id="cd05476">
    <property type="entry name" value="pepsin_A_like_plant"/>
    <property type="match status" value="1"/>
</dbReference>
<dbReference type="GO" id="GO:0006508">
    <property type="term" value="P:proteolysis"/>
    <property type="evidence" value="ECO:0007669"/>
    <property type="project" value="UniProtKB-KW"/>
</dbReference>
<dbReference type="AlphaFoldDB" id="A0A4S4EP92"/>
<dbReference type="EMBL" id="SDRB02003248">
    <property type="protein sequence ID" value="THG18094.1"/>
    <property type="molecule type" value="Genomic_DNA"/>
</dbReference>
<protein>
    <recommendedName>
        <fullName evidence="8">Peptidase A1 domain-containing protein</fullName>
    </recommendedName>
</protein>
<feature type="domain" description="Peptidase A1" evidence="8">
    <location>
        <begin position="86"/>
        <end position="446"/>
    </location>
</feature>
<keyword evidence="10" id="KW-1185">Reference proteome</keyword>
<name>A0A4S4EP92_CAMSN</name>
<reference evidence="9 10" key="1">
    <citation type="journal article" date="2018" name="Proc. Natl. Acad. Sci. U.S.A.">
        <title>Draft genome sequence of Camellia sinensis var. sinensis provides insights into the evolution of the tea genome and tea quality.</title>
        <authorList>
            <person name="Wei C."/>
            <person name="Yang H."/>
            <person name="Wang S."/>
            <person name="Zhao J."/>
            <person name="Liu C."/>
            <person name="Gao L."/>
            <person name="Xia E."/>
            <person name="Lu Y."/>
            <person name="Tai Y."/>
            <person name="She G."/>
            <person name="Sun J."/>
            <person name="Cao H."/>
            <person name="Tong W."/>
            <person name="Gao Q."/>
            <person name="Li Y."/>
            <person name="Deng W."/>
            <person name="Jiang X."/>
            <person name="Wang W."/>
            <person name="Chen Q."/>
            <person name="Zhang S."/>
            <person name="Li H."/>
            <person name="Wu J."/>
            <person name="Wang P."/>
            <person name="Li P."/>
            <person name="Shi C."/>
            <person name="Zheng F."/>
            <person name="Jian J."/>
            <person name="Huang B."/>
            <person name="Shan D."/>
            <person name="Shi M."/>
            <person name="Fang C."/>
            <person name="Yue Y."/>
            <person name="Li F."/>
            <person name="Li D."/>
            <person name="Wei S."/>
            <person name="Han B."/>
            <person name="Jiang C."/>
            <person name="Yin Y."/>
            <person name="Xia T."/>
            <person name="Zhang Z."/>
            <person name="Bennetzen J.L."/>
            <person name="Zhao S."/>
            <person name="Wan X."/>
        </authorList>
    </citation>
    <scope>NUCLEOTIDE SEQUENCE [LARGE SCALE GENOMIC DNA]</scope>
    <source>
        <strain evidence="10">cv. Shuchazao</strain>
        <tissue evidence="9">Leaf</tissue>
    </source>
</reference>
<evidence type="ECO:0000256" key="1">
    <source>
        <dbReference type="ARBA" id="ARBA00007447"/>
    </source>
</evidence>
<evidence type="ECO:0000313" key="9">
    <source>
        <dbReference type="EMBL" id="THG18094.1"/>
    </source>
</evidence>
<dbReference type="PANTHER" id="PTHR47967:SF46">
    <property type="entry name" value="ASPARTIC PROTEINASE NEPENTHESIN-1"/>
    <property type="match status" value="1"/>
</dbReference>
<dbReference type="InterPro" id="IPR032799">
    <property type="entry name" value="TAXi_C"/>
</dbReference>
<dbReference type="FunFam" id="2.40.70.10:FF:000215">
    <property type="entry name" value="Aspartyl protease family protein 2"/>
    <property type="match status" value="1"/>
</dbReference>
<comment type="caution">
    <text evidence="9">The sequence shown here is derived from an EMBL/GenBank/DDBJ whole genome shotgun (WGS) entry which is preliminary data.</text>
</comment>
<evidence type="ECO:0000256" key="6">
    <source>
        <dbReference type="PIRSR" id="PIRSR601461-1"/>
    </source>
</evidence>
<dbReference type="PRINTS" id="PR00792">
    <property type="entry name" value="PEPSIN"/>
</dbReference>
<dbReference type="Pfam" id="PF14541">
    <property type="entry name" value="TAXi_C"/>
    <property type="match status" value="1"/>
</dbReference>
<dbReference type="STRING" id="542762.A0A4S4EP92"/>
<dbReference type="Proteomes" id="UP000306102">
    <property type="component" value="Unassembled WGS sequence"/>
</dbReference>
<dbReference type="InterPro" id="IPR001461">
    <property type="entry name" value="Aspartic_peptidase_A1"/>
</dbReference>
<organism evidence="9 10">
    <name type="scientific">Camellia sinensis var. sinensis</name>
    <name type="common">China tea</name>
    <dbReference type="NCBI Taxonomy" id="542762"/>
    <lineage>
        <taxon>Eukaryota</taxon>
        <taxon>Viridiplantae</taxon>
        <taxon>Streptophyta</taxon>
        <taxon>Embryophyta</taxon>
        <taxon>Tracheophyta</taxon>
        <taxon>Spermatophyta</taxon>
        <taxon>Magnoliopsida</taxon>
        <taxon>eudicotyledons</taxon>
        <taxon>Gunneridae</taxon>
        <taxon>Pentapetalae</taxon>
        <taxon>asterids</taxon>
        <taxon>Ericales</taxon>
        <taxon>Theaceae</taxon>
        <taxon>Camellia</taxon>
    </lineage>
</organism>
<dbReference type="Pfam" id="PF14543">
    <property type="entry name" value="TAXi_N"/>
    <property type="match status" value="1"/>
</dbReference>